<dbReference type="Pfam" id="PF04641">
    <property type="entry name" value="Rtf2"/>
    <property type="match status" value="1"/>
</dbReference>
<feature type="region of interest" description="Disordered" evidence="2">
    <location>
        <begin position="267"/>
        <end position="288"/>
    </location>
</feature>
<evidence type="ECO:0000256" key="2">
    <source>
        <dbReference type="SAM" id="MobiDB-lite"/>
    </source>
</evidence>
<evidence type="ECO:0000313" key="4">
    <source>
        <dbReference type="Proteomes" id="UP000193560"/>
    </source>
</evidence>
<accession>A0A1X2INQ2</accession>
<keyword evidence="4" id="KW-1185">Reference proteome</keyword>
<feature type="region of interest" description="Disordered" evidence="2">
    <location>
        <begin position="189"/>
        <end position="239"/>
    </location>
</feature>
<gene>
    <name evidence="3" type="ORF">BCR42DRAFT_489550</name>
</gene>
<dbReference type="CDD" id="cd16653">
    <property type="entry name" value="RING-like_Rtf2"/>
    <property type="match status" value="1"/>
</dbReference>
<organism evidence="3 4">
    <name type="scientific">Absidia repens</name>
    <dbReference type="NCBI Taxonomy" id="90262"/>
    <lineage>
        <taxon>Eukaryota</taxon>
        <taxon>Fungi</taxon>
        <taxon>Fungi incertae sedis</taxon>
        <taxon>Mucoromycota</taxon>
        <taxon>Mucoromycotina</taxon>
        <taxon>Mucoromycetes</taxon>
        <taxon>Mucorales</taxon>
        <taxon>Cunninghamellaceae</taxon>
        <taxon>Absidia</taxon>
    </lineage>
</organism>
<dbReference type="PANTHER" id="PTHR12775:SF0">
    <property type="entry name" value="REPLICATION TERMINATION FACTOR 2"/>
    <property type="match status" value="1"/>
</dbReference>
<comment type="similarity">
    <text evidence="1">Belongs to the rtf2 family.</text>
</comment>
<evidence type="ECO:0000256" key="1">
    <source>
        <dbReference type="ARBA" id="ARBA00009885"/>
    </source>
</evidence>
<dbReference type="STRING" id="90262.A0A1X2INQ2"/>
<protein>
    <submittedName>
        <fullName evidence="3">Rtf2 RING-finger-domain-containing protein</fullName>
    </submittedName>
</protein>
<dbReference type="GO" id="GO:0006274">
    <property type="term" value="P:DNA replication termination"/>
    <property type="evidence" value="ECO:0007669"/>
    <property type="project" value="TreeGrafter"/>
</dbReference>
<dbReference type="AlphaFoldDB" id="A0A1X2INQ2"/>
<reference evidence="3 4" key="1">
    <citation type="submission" date="2016-07" db="EMBL/GenBank/DDBJ databases">
        <title>Pervasive Adenine N6-methylation of Active Genes in Fungi.</title>
        <authorList>
            <consortium name="DOE Joint Genome Institute"/>
            <person name="Mondo S.J."/>
            <person name="Dannebaum R.O."/>
            <person name="Kuo R.C."/>
            <person name="Labutti K."/>
            <person name="Haridas S."/>
            <person name="Kuo A."/>
            <person name="Salamov A."/>
            <person name="Ahrendt S.R."/>
            <person name="Lipzen A."/>
            <person name="Sullivan W."/>
            <person name="Andreopoulos W.B."/>
            <person name="Clum A."/>
            <person name="Lindquist E."/>
            <person name="Daum C."/>
            <person name="Ramamoorthy G.K."/>
            <person name="Gryganskyi A."/>
            <person name="Culley D."/>
            <person name="Magnuson J.K."/>
            <person name="James T.Y."/>
            <person name="O'Malley M.A."/>
            <person name="Stajich J.E."/>
            <person name="Spatafora J.W."/>
            <person name="Visel A."/>
            <person name="Grigoriev I.V."/>
        </authorList>
    </citation>
    <scope>NUCLEOTIDE SEQUENCE [LARGE SCALE GENOMIC DNA]</scope>
    <source>
        <strain evidence="3 4">NRRL 1336</strain>
    </source>
</reference>
<comment type="caution">
    <text evidence="3">The sequence shown here is derived from an EMBL/GenBank/DDBJ whole genome shotgun (WGS) entry which is preliminary data.</text>
</comment>
<dbReference type="EMBL" id="MCGE01000007">
    <property type="protein sequence ID" value="ORZ19642.1"/>
    <property type="molecule type" value="Genomic_DNA"/>
</dbReference>
<dbReference type="InterPro" id="IPR006735">
    <property type="entry name" value="Rtf2"/>
</dbReference>
<dbReference type="Proteomes" id="UP000193560">
    <property type="component" value="Unassembled WGS sequence"/>
</dbReference>
<dbReference type="OrthoDB" id="247013at2759"/>
<sequence length="288" mass="32275">MGNDGGSIPRRIELVKEKQKDVKQNPNVQREAAWFYCALSKRALELPIVADRLGKLYNQDVVIEYILDPAAYGDGDKICPYITTTKDTIKLNLTPNPSYNEQQNDMSTVVGSLDRDLKSQFICPISMKEMNGKHRFVYLDSCGCAFAEQTLKEVTSTQCLSCGKPFDPTNIITINPSSKDEIETMTRAMEDKKAAQKSKKGSKKRKHGEEEDDKKKNKKKQNKVIVDRPPPSSTTAASAVMDKVAKELAERQRTKPVSNAIQSLYTNKDGSSKIKGNYLTMGTFNRYS</sequence>
<proteinExistence type="inferred from homology"/>
<dbReference type="InterPro" id="IPR027799">
    <property type="entry name" value="Rtf2_RING-finger"/>
</dbReference>
<evidence type="ECO:0000313" key="3">
    <source>
        <dbReference type="EMBL" id="ORZ19642.1"/>
    </source>
</evidence>
<dbReference type="GO" id="GO:0005634">
    <property type="term" value="C:nucleus"/>
    <property type="evidence" value="ECO:0007669"/>
    <property type="project" value="TreeGrafter"/>
</dbReference>
<dbReference type="PANTHER" id="PTHR12775">
    <property type="entry name" value="PROTEIN C20ORF43 HOMOLOG"/>
    <property type="match status" value="1"/>
</dbReference>
<feature type="compositionally biased region" description="Basic residues" evidence="2">
    <location>
        <begin position="195"/>
        <end position="206"/>
    </location>
</feature>
<name>A0A1X2INQ2_9FUNG</name>